<protein>
    <submittedName>
        <fullName evidence="2">Uncharacterized protein</fullName>
    </submittedName>
</protein>
<evidence type="ECO:0000256" key="1">
    <source>
        <dbReference type="SAM" id="MobiDB-lite"/>
    </source>
</evidence>
<name>A0ABR0SJ16_9HYPO</name>
<proteinExistence type="predicted"/>
<keyword evidence="3" id="KW-1185">Reference proteome</keyword>
<accession>A0ABR0SJ16</accession>
<evidence type="ECO:0000313" key="3">
    <source>
        <dbReference type="Proteomes" id="UP001338125"/>
    </source>
</evidence>
<feature type="region of interest" description="Disordered" evidence="1">
    <location>
        <begin position="1"/>
        <end position="104"/>
    </location>
</feature>
<evidence type="ECO:0000313" key="2">
    <source>
        <dbReference type="EMBL" id="KAK5991745.1"/>
    </source>
</evidence>
<gene>
    <name evidence="2" type="ORF">PT974_07779</name>
</gene>
<organism evidence="2 3">
    <name type="scientific">Cladobotryum mycophilum</name>
    <dbReference type="NCBI Taxonomy" id="491253"/>
    <lineage>
        <taxon>Eukaryota</taxon>
        <taxon>Fungi</taxon>
        <taxon>Dikarya</taxon>
        <taxon>Ascomycota</taxon>
        <taxon>Pezizomycotina</taxon>
        <taxon>Sordariomycetes</taxon>
        <taxon>Hypocreomycetidae</taxon>
        <taxon>Hypocreales</taxon>
        <taxon>Hypocreaceae</taxon>
        <taxon>Cladobotryum</taxon>
    </lineage>
</organism>
<dbReference type="EMBL" id="JAVFKD010000013">
    <property type="protein sequence ID" value="KAK5991745.1"/>
    <property type="molecule type" value="Genomic_DNA"/>
</dbReference>
<feature type="compositionally biased region" description="Basic and acidic residues" evidence="1">
    <location>
        <begin position="52"/>
        <end position="84"/>
    </location>
</feature>
<comment type="caution">
    <text evidence="2">The sequence shown here is derived from an EMBL/GenBank/DDBJ whole genome shotgun (WGS) entry which is preliminary data.</text>
</comment>
<reference evidence="2 3" key="1">
    <citation type="submission" date="2024-01" db="EMBL/GenBank/DDBJ databases">
        <title>Complete genome of Cladobotryum mycophilum ATHUM6906.</title>
        <authorList>
            <person name="Christinaki A.C."/>
            <person name="Myridakis A.I."/>
            <person name="Kouvelis V.N."/>
        </authorList>
    </citation>
    <scope>NUCLEOTIDE SEQUENCE [LARGE SCALE GENOMIC DNA]</scope>
    <source>
        <strain evidence="2 3">ATHUM6906</strain>
    </source>
</reference>
<sequence>MSQSAWQQTDDKATKSSYNPEAPEGQVKDNESYLTSKNEPVPVQGDSAQFEDPIKAESADSDKQLEQDDKEAIDKSNIMKDRTRGAQPAGSYQEPSDDQMGLME</sequence>
<dbReference type="Proteomes" id="UP001338125">
    <property type="component" value="Unassembled WGS sequence"/>
</dbReference>